<protein>
    <submittedName>
        <fullName evidence="2">Uncharacterized protein</fullName>
    </submittedName>
</protein>
<gene>
    <name evidence="2" type="ORF">RAS12_29840</name>
</gene>
<proteinExistence type="predicted"/>
<sequence length="108" mass="11887">MSAHTCSSSSPPFQPAWQASQKTSSLPTSASSPAAVQEVQPQPTAPAGIIAKIWRAYKKRRAEACLRNLATELDAHMLKDVGAPTWLVNESHVNRDLGNLRKADYMRW</sequence>
<feature type="compositionally biased region" description="Low complexity" evidence="1">
    <location>
        <begin position="23"/>
        <end position="35"/>
    </location>
</feature>
<keyword evidence="3" id="KW-1185">Reference proteome</keyword>
<feature type="compositionally biased region" description="Polar residues" evidence="1">
    <location>
        <begin position="1"/>
        <end position="22"/>
    </location>
</feature>
<reference evidence="2 3" key="1">
    <citation type="submission" date="2023-08" db="EMBL/GenBank/DDBJ databases">
        <title>Achromobacter seleniivolatilans sp. nov., isolated from seleniferous soil.</title>
        <authorList>
            <person name="Zhang S."/>
            <person name="Li K."/>
            <person name="Peng J."/>
            <person name="Zhao Q."/>
            <person name="Wang H."/>
            <person name="Guo Y."/>
        </authorList>
    </citation>
    <scope>NUCLEOTIDE SEQUENCE [LARGE SCALE GENOMIC DNA]</scope>
    <source>
        <strain evidence="2 3">R39</strain>
    </source>
</reference>
<dbReference type="RefSeq" id="WP_306944129.1">
    <property type="nucleotide sequence ID" value="NZ_CP132976.1"/>
</dbReference>
<evidence type="ECO:0000313" key="3">
    <source>
        <dbReference type="Proteomes" id="UP001234798"/>
    </source>
</evidence>
<dbReference type="Proteomes" id="UP001234798">
    <property type="component" value="Chromosome"/>
</dbReference>
<feature type="region of interest" description="Disordered" evidence="1">
    <location>
        <begin position="1"/>
        <end position="42"/>
    </location>
</feature>
<accession>A0ABY9M224</accession>
<name>A0ABY9M224_9BURK</name>
<dbReference type="EMBL" id="CP132976">
    <property type="protein sequence ID" value="WMD20742.1"/>
    <property type="molecule type" value="Genomic_DNA"/>
</dbReference>
<evidence type="ECO:0000313" key="2">
    <source>
        <dbReference type="EMBL" id="WMD20742.1"/>
    </source>
</evidence>
<organism evidence="2 3">
    <name type="scientific">Achromobacter seleniivolatilans</name>
    <dbReference type="NCBI Taxonomy" id="3047478"/>
    <lineage>
        <taxon>Bacteria</taxon>
        <taxon>Pseudomonadati</taxon>
        <taxon>Pseudomonadota</taxon>
        <taxon>Betaproteobacteria</taxon>
        <taxon>Burkholderiales</taxon>
        <taxon>Alcaligenaceae</taxon>
        <taxon>Achromobacter</taxon>
    </lineage>
</organism>
<evidence type="ECO:0000256" key="1">
    <source>
        <dbReference type="SAM" id="MobiDB-lite"/>
    </source>
</evidence>